<reference evidence="3" key="1">
    <citation type="submission" date="2022-10" db="EMBL/GenBank/DDBJ databases">
        <title>Chitinophaga sp. nov., isolated from soil.</title>
        <authorList>
            <person name="Jeon C.O."/>
        </authorList>
    </citation>
    <scope>NUCLEOTIDE SEQUENCE</scope>
    <source>
        <strain evidence="3">R8</strain>
    </source>
</reference>
<keyword evidence="1" id="KW-0812">Transmembrane</keyword>
<keyword evidence="1" id="KW-1133">Transmembrane helix</keyword>
<dbReference type="InterPro" id="IPR019852">
    <property type="entry name" value="Motility-assoc_prot_GldL"/>
</dbReference>
<dbReference type="Proteomes" id="UP001162741">
    <property type="component" value="Chromosome"/>
</dbReference>
<dbReference type="InterPro" id="IPR055087">
    <property type="entry name" value="GldL-like_N"/>
</dbReference>
<dbReference type="NCBIfam" id="TIGR03513">
    <property type="entry name" value="GldL_gliding"/>
    <property type="match status" value="1"/>
</dbReference>
<dbReference type="EMBL" id="CP107006">
    <property type="protein sequence ID" value="UYQ93044.1"/>
    <property type="molecule type" value="Genomic_DNA"/>
</dbReference>
<accession>A0ABY6J415</accession>
<name>A0ABY6J415_9BACT</name>
<dbReference type="RefSeq" id="WP_244836727.1">
    <property type="nucleotide sequence ID" value="NZ_CP107006.1"/>
</dbReference>
<feature type="domain" description="Gliding motility protein GldL-like N-terminal" evidence="2">
    <location>
        <begin position="15"/>
        <end position="62"/>
    </location>
</feature>
<organism evidence="3 4">
    <name type="scientific">Chitinophaga horti</name>
    <dbReference type="NCBI Taxonomy" id="2920382"/>
    <lineage>
        <taxon>Bacteria</taxon>
        <taxon>Pseudomonadati</taxon>
        <taxon>Bacteroidota</taxon>
        <taxon>Chitinophagia</taxon>
        <taxon>Chitinophagales</taxon>
        <taxon>Chitinophagaceae</taxon>
        <taxon>Chitinophaga</taxon>
    </lineage>
</organism>
<keyword evidence="1" id="KW-0472">Membrane</keyword>
<evidence type="ECO:0000256" key="1">
    <source>
        <dbReference type="SAM" id="Phobius"/>
    </source>
</evidence>
<evidence type="ECO:0000313" key="4">
    <source>
        <dbReference type="Proteomes" id="UP001162741"/>
    </source>
</evidence>
<evidence type="ECO:0000259" key="2">
    <source>
        <dbReference type="Pfam" id="PF22827"/>
    </source>
</evidence>
<dbReference type="Pfam" id="PF22827">
    <property type="entry name" value="GldL_N"/>
    <property type="match status" value="1"/>
</dbReference>
<protein>
    <submittedName>
        <fullName evidence="3">Gliding motility protein GldL</fullName>
    </submittedName>
</protein>
<proteinExistence type="predicted"/>
<feature type="transmembrane region" description="Helical" evidence="1">
    <location>
        <begin position="37"/>
        <end position="57"/>
    </location>
</feature>
<sequence>MAMNNSTGKWLNFGVCVAAAVVIMGALFKIQHWKGADVALIVGLSVEAFIFLIYAFIPDNSHPATPVEVTVAGAGPSSTAAMDKMLQEADITPANLKRLSENFQKLGTTVEGMKDVSNVVAATGEYTAKTKEATQALGAVTNAYTSAAAAVASFNSASDSTRTFHEQVQVMTKNLASLNAIYELELQDTNNHLKAMNNFYSNLLTASQAMTNSAEDAKKTQEQISLLAKNLGNLNTIYGNMLTAMQGR</sequence>
<evidence type="ECO:0000313" key="3">
    <source>
        <dbReference type="EMBL" id="UYQ93044.1"/>
    </source>
</evidence>
<keyword evidence="4" id="KW-1185">Reference proteome</keyword>
<gene>
    <name evidence="3" type="primary">gldL</name>
    <name evidence="3" type="ORF">MKQ68_23470</name>
</gene>
<feature type="transmembrane region" description="Helical" evidence="1">
    <location>
        <begin position="12"/>
        <end position="30"/>
    </location>
</feature>